<name>A0A444YLR4_ARAHY</name>
<dbReference type="InterPro" id="IPR004332">
    <property type="entry name" value="Transposase_MuDR"/>
</dbReference>
<evidence type="ECO:0000259" key="1">
    <source>
        <dbReference type="Pfam" id="PF03108"/>
    </source>
</evidence>
<proteinExistence type="predicted"/>
<organism evidence="2 3">
    <name type="scientific">Arachis hypogaea</name>
    <name type="common">Peanut</name>
    <dbReference type="NCBI Taxonomy" id="3818"/>
    <lineage>
        <taxon>Eukaryota</taxon>
        <taxon>Viridiplantae</taxon>
        <taxon>Streptophyta</taxon>
        <taxon>Embryophyta</taxon>
        <taxon>Tracheophyta</taxon>
        <taxon>Spermatophyta</taxon>
        <taxon>Magnoliopsida</taxon>
        <taxon>eudicotyledons</taxon>
        <taxon>Gunneridae</taxon>
        <taxon>Pentapetalae</taxon>
        <taxon>rosids</taxon>
        <taxon>fabids</taxon>
        <taxon>Fabales</taxon>
        <taxon>Fabaceae</taxon>
        <taxon>Papilionoideae</taxon>
        <taxon>50 kb inversion clade</taxon>
        <taxon>dalbergioids sensu lato</taxon>
        <taxon>Dalbergieae</taxon>
        <taxon>Pterocarpus clade</taxon>
        <taxon>Arachis</taxon>
    </lineage>
</organism>
<evidence type="ECO:0000313" key="2">
    <source>
        <dbReference type="EMBL" id="RYR02854.1"/>
    </source>
</evidence>
<dbReference type="Pfam" id="PF03108">
    <property type="entry name" value="DBD_Tnp_Mut"/>
    <property type="match status" value="1"/>
</dbReference>
<gene>
    <name evidence="2" type="ORF">Ahy_B06g081688</name>
</gene>
<keyword evidence="3" id="KW-1185">Reference proteome</keyword>
<feature type="domain" description="Transposase MuDR plant" evidence="1">
    <location>
        <begin position="141"/>
        <end position="200"/>
    </location>
</feature>
<dbReference type="Proteomes" id="UP000289738">
    <property type="component" value="Chromosome B06"/>
</dbReference>
<accession>A0A444YLR4</accession>
<evidence type="ECO:0000313" key="3">
    <source>
        <dbReference type="Proteomes" id="UP000289738"/>
    </source>
</evidence>
<sequence>MEMRRRRSDPWRCYHRWRIPSPKRRGERADERIKGISFIELYAEFEQSEADRNIELDDYNSDSEEEFESNYKVVDLGGDEDQANGIMEADVAEVANALVNQHSFVEPTFMRSLDLEAMHALKFPQYMNVAELPIVVDGEFIVGMEFSSREAVIKAMKNYTIRRGVDYRVYESEPMTFYAKCTQYDACCDWLIRVSKMCKKYCWEIRSYNGSHTCTRAISRGRDI</sequence>
<dbReference type="AlphaFoldDB" id="A0A444YLR4"/>
<reference evidence="2 3" key="1">
    <citation type="submission" date="2019-01" db="EMBL/GenBank/DDBJ databases">
        <title>Sequencing of cultivated peanut Arachis hypogaea provides insights into genome evolution and oil improvement.</title>
        <authorList>
            <person name="Chen X."/>
        </authorList>
    </citation>
    <scope>NUCLEOTIDE SEQUENCE [LARGE SCALE GENOMIC DNA]</scope>
    <source>
        <strain evidence="3">cv. Fuhuasheng</strain>
        <tissue evidence="2">Leaves</tissue>
    </source>
</reference>
<protein>
    <recommendedName>
        <fullName evidence="1">Transposase MuDR plant domain-containing protein</fullName>
    </recommendedName>
</protein>
<comment type="caution">
    <text evidence="2">The sequence shown here is derived from an EMBL/GenBank/DDBJ whole genome shotgun (WGS) entry which is preliminary data.</text>
</comment>
<dbReference type="EMBL" id="SDMP01000016">
    <property type="protein sequence ID" value="RYR02854.1"/>
    <property type="molecule type" value="Genomic_DNA"/>
</dbReference>